<gene>
    <name evidence="1" type="ORF">GYM71_06405</name>
</gene>
<protein>
    <submittedName>
        <fullName evidence="1">Uncharacterized protein</fullName>
    </submittedName>
</protein>
<dbReference type="EMBL" id="CP048268">
    <property type="protein sequence ID" value="QYN53072.1"/>
    <property type="molecule type" value="Genomic_DNA"/>
</dbReference>
<name>A0ABX8WBA4_9LACO</name>
<accession>A0ABX8WBA4</accession>
<dbReference type="RefSeq" id="WP_220219872.1">
    <property type="nucleotide sequence ID" value="NZ_CP048268.1"/>
</dbReference>
<reference evidence="1 2" key="1">
    <citation type="submission" date="2020-01" db="EMBL/GenBank/DDBJ databases">
        <title>Vast differences in strain-level diversity in the gut microbiota of two closely related honey bee species.</title>
        <authorList>
            <person name="Ellegaard K.M."/>
            <person name="Suenami S."/>
            <person name="Miyazaki R."/>
            <person name="Engel P."/>
        </authorList>
    </citation>
    <scope>NUCLEOTIDE SEQUENCE [LARGE SCALE GENOMIC DNA]</scope>
    <source>
        <strain evidence="1 2">ESL0416</strain>
    </source>
</reference>
<proteinExistence type="predicted"/>
<dbReference type="Proteomes" id="UP000826550">
    <property type="component" value="Chromosome"/>
</dbReference>
<evidence type="ECO:0000313" key="1">
    <source>
        <dbReference type="EMBL" id="QYN53072.1"/>
    </source>
</evidence>
<evidence type="ECO:0000313" key="2">
    <source>
        <dbReference type="Proteomes" id="UP000826550"/>
    </source>
</evidence>
<keyword evidence="2" id="KW-1185">Reference proteome</keyword>
<organism evidence="1 2">
    <name type="scientific">Lactobacillus panisapium</name>
    <dbReference type="NCBI Taxonomy" id="2012495"/>
    <lineage>
        <taxon>Bacteria</taxon>
        <taxon>Bacillati</taxon>
        <taxon>Bacillota</taxon>
        <taxon>Bacilli</taxon>
        <taxon>Lactobacillales</taxon>
        <taxon>Lactobacillaceae</taxon>
        <taxon>Lactobacillus</taxon>
    </lineage>
</organism>
<sequence>MKIITKDNPKIKAGSIIRTNQLIGKDSEYLMIVDNQDGTYALVDLAKGVIKQCKFTGSELTEFLWNYPFNRIYNSDEIKLILGDRNA</sequence>